<dbReference type="InterPro" id="IPR001810">
    <property type="entry name" value="F-box_dom"/>
</dbReference>
<dbReference type="EMBL" id="MU826391">
    <property type="protein sequence ID" value="KAJ7376746.1"/>
    <property type="molecule type" value="Genomic_DNA"/>
</dbReference>
<sequence length="181" mass="20599">MDAKRPAKRRKEESQKSVVSLNDDSLHNIVSCLEESKTSAILSLNDDCLHNIVSYLDDHRSFHTFALTCKKFLQMTKRSHVPHPNVLALKAEYYIKCYICDEVYGRAPARFDRYRDLAKLLHVSSRLSYANVVNMWQKNGPVAAKLFTWITNQQTGKLTLHLPSSDKSMVIAEMPTSGGLK</sequence>
<comment type="caution">
    <text evidence="2">The sequence shown here is derived from an EMBL/GenBank/DDBJ whole genome shotgun (WGS) entry which is preliminary data.</text>
</comment>
<evidence type="ECO:0000313" key="2">
    <source>
        <dbReference type="EMBL" id="KAJ7376746.1"/>
    </source>
</evidence>
<evidence type="ECO:0000313" key="3">
    <source>
        <dbReference type="Proteomes" id="UP001163046"/>
    </source>
</evidence>
<feature type="domain" description="F-box" evidence="1">
    <location>
        <begin position="41"/>
        <end position="79"/>
    </location>
</feature>
<dbReference type="Proteomes" id="UP001163046">
    <property type="component" value="Unassembled WGS sequence"/>
</dbReference>
<protein>
    <recommendedName>
        <fullName evidence="1">F-box domain-containing protein</fullName>
    </recommendedName>
</protein>
<keyword evidence="3" id="KW-1185">Reference proteome</keyword>
<organism evidence="2 3">
    <name type="scientific">Desmophyllum pertusum</name>
    <dbReference type="NCBI Taxonomy" id="174260"/>
    <lineage>
        <taxon>Eukaryota</taxon>
        <taxon>Metazoa</taxon>
        <taxon>Cnidaria</taxon>
        <taxon>Anthozoa</taxon>
        <taxon>Hexacorallia</taxon>
        <taxon>Scleractinia</taxon>
        <taxon>Caryophylliina</taxon>
        <taxon>Caryophylliidae</taxon>
        <taxon>Desmophyllum</taxon>
    </lineage>
</organism>
<dbReference type="Pfam" id="PF00646">
    <property type="entry name" value="F-box"/>
    <property type="match status" value="1"/>
</dbReference>
<accession>A0A9W9Z892</accession>
<dbReference type="InterPro" id="IPR036047">
    <property type="entry name" value="F-box-like_dom_sf"/>
</dbReference>
<reference evidence="2" key="1">
    <citation type="submission" date="2023-01" db="EMBL/GenBank/DDBJ databases">
        <title>Genome assembly of the deep-sea coral Lophelia pertusa.</title>
        <authorList>
            <person name="Herrera S."/>
            <person name="Cordes E."/>
        </authorList>
    </citation>
    <scope>NUCLEOTIDE SEQUENCE</scope>
    <source>
        <strain evidence="2">USNM1676648</strain>
        <tissue evidence="2">Polyp</tissue>
    </source>
</reference>
<dbReference type="OrthoDB" id="5948245at2759"/>
<name>A0A9W9Z892_9CNID</name>
<proteinExistence type="predicted"/>
<dbReference type="AlphaFoldDB" id="A0A9W9Z892"/>
<dbReference type="SUPFAM" id="SSF81383">
    <property type="entry name" value="F-box domain"/>
    <property type="match status" value="1"/>
</dbReference>
<gene>
    <name evidence="2" type="ORF">OS493_032804</name>
</gene>
<evidence type="ECO:0000259" key="1">
    <source>
        <dbReference type="Pfam" id="PF00646"/>
    </source>
</evidence>